<dbReference type="PANTHER" id="PTHR30344:SF1">
    <property type="entry name" value="6-PHOSPHOGLUCONOLACTONASE"/>
    <property type="match status" value="1"/>
</dbReference>
<evidence type="ECO:0000313" key="3">
    <source>
        <dbReference type="EMBL" id="EFW14969.1"/>
    </source>
</evidence>
<feature type="chain" id="PRO_5003234770" description="6-phosphogluconolactonase" evidence="2">
    <location>
        <begin position="17"/>
        <end position="392"/>
    </location>
</feature>
<name>E9DF71_COCPS</name>
<reference evidence="4" key="2">
    <citation type="submission" date="2010-03" db="EMBL/GenBank/DDBJ databases">
        <title>The genome sequence of Coccidioides posadasii strain Silveira.</title>
        <authorList>
            <consortium name="The Broad Institute Genome Sequencing Center for Infectious Disease"/>
            <person name="Neafsey D."/>
            <person name="Orbach M."/>
            <person name="Henn M.R."/>
            <person name="Cole G.T."/>
            <person name="Galgiani J."/>
            <person name="Gardner M.J."/>
            <person name="Kirkland T.N."/>
            <person name="Taylor J.W."/>
            <person name="Young S.K."/>
            <person name="Zeng Q."/>
            <person name="Koehrsen M."/>
            <person name="Alvarado L."/>
            <person name="Berlin A."/>
            <person name="Borenstein D."/>
            <person name="Chapman S.B."/>
            <person name="Chen Z."/>
            <person name="Engels R."/>
            <person name="Freedman E."/>
            <person name="Gellesch M."/>
            <person name="Goldberg J."/>
            <person name="Griggs A."/>
            <person name="Gujja S."/>
            <person name="Heilman E."/>
            <person name="Heiman D."/>
            <person name="Howarth C."/>
            <person name="Jen D."/>
            <person name="Larson L."/>
            <person name="Mehta T."/>
            <person name="Neiman D."/>
            <person name="Park D."/>
            <person name="Pearson M."/>
            <person name="Richards J."/>
            <person name="Roberts A."/>
            <person name="Saif S."/>
            <person name="Shea T."/>
            <person name="Shenoy N."/>
            <person name="Sisk P."/>
            <person name="Stolte C."/>
            <person name="Sykes S."/>
            <person name="Walk T."/>
            <person name="White J."/>
            <person name="Yandava C."/>
            <person name="Haas B."/>
            <person name="Nusbaum C."/>
            <person name="Birren B."/>
        </authorList>
    </citation>
    <scope>NUCLEOTIDE SEQUENCE [LARGE SCALE GENOMIC DNA]</scope>
    <source>
        <strain evidence="4">RMSCC 757 / Silveira</strain>
    </source>
</reference>
<gene>
    <name evidence="3" type="ORF">CPSG_08627</name>
</gene>
<dbReference type="SUPFAM" id="SSF51004">
    <property type="entry name" value="C-terminal (heme d1) domain of cytochrome cd1-nitrite reductase"/>
    <property type="match status" value="1"/>
</dbReference>
<dbReference type="Pfam" id="PF10282">
    <property type="entry name" value="Lactonase"/>
    <property type="match status" value="1"/>
</dbReference>
<dbReference type="InterPro" id="IPR019405">
    <property type="entry name" value="Lactonase_7-beta_prop"/>
</dbReference>
<dbReference type="Proteomes" id="UP000002497">
    <property type="component" value="Unassembled WGS sequence"/>
</dbReference>
<dbReference type="VEuPathDB" id="FungiDB:CPSG_08627"/>
<reference evidence="4" key="1">
    <citation type="journal article" date="2010" name="Genome Res.">
        <title>Population genomic sequencing of Coccidioides fungi reveals recent hybridization and transposon control.</title>
        <authorList>
            <person name="Neafsey D.E."/>
            <person name="Barker B.M."/>
            <person name="Sharpton T.J."/>
            <person name="Stajich J.E."/>
            <person name="Park D.J."/>
            <person name="Whiston E."/>
            <person name="Hung C.-Y."/>
            <person name="McMahan C."/>
            <person name="White J."/>
            <person name="Sykes S."/>
            <person name="Heiman D."/>
            <person name="Young S."/>
            <person name="Zeng Q."/>
            <person name="Abouelleil A."/>
            <person name="Aftuck L."/>
            <person name="Bessette D."/>
            <person name="Brown A."/>
            <person name="FitzGerald M."/>
            <person name="Lui A."/>
            <person name="Macdonald J.P."/>
            <person name="Priest M."/>
            <person name="Orbach M.J."/>
            <person name="Galgiani J.N."/>
            <person name="Kirkland T.N."/>
            <person name="Cole G.T."/>
            <person name="Birren B.W."/>
            <person name="Henn M.R."/>
            <person name="Taylor J.W."/>
            <person name="Rounsley S.D."/>
        </authorList>
    </citation>
    <scope>NUCLEOTIDE SEQUENCE [LARGE SCALE GENOMIC DNA]</scope>
    <source>
        <strain evidence="4">RMSCC 757 / Silveira</strain>
    </source>
</reference>
<evidence type="ECO:0000313" key="4">
    <source>
        <dbReference type="Proteomes" id="UP000002497"/>
    </source>
</evidence>
<dbReference type="STRING" id="443226.E9DF71"/>
<dbReference type="EMBL" id="GL636503">
    <property type="protein sequence ID" value="EFW14969.1"/>
    <property type="molecule type" value="Genomic_DNA"/>
</dbReference>
<dbReference type="Gene3D" id="2.130.10.10">
    <property type="entry name" value="YVTN repeat-like/Quinoprotein amine dehydrogenase"/>
    <property type="match status" value="1"/>
</dbReference>
<keyword evidence="2" id="KW-0732">Signal</keyword>
<evidence type="ECO:0000256" key="2">
    <source>
        <dbReference type="SAM" id="SignalP"/>
    </source>
</evidence>
<dbReference type="eggNOG" id="ENOG502S0CU">
    <property type="taxonomic scope" value="Eukaryota"/>
</dbReference>
<keyword evidence="4" id="KW-1185">Reference proteome</keyword>
<dbReference type="PANTHER" id="PTHR30344">
    <property type="entry name" value="6-PHOSPHOGLUCONOLACTONASE-RELATED"/>
    <property type="match status" value="1"/>
</dbReference>
<dbReference type="HOGENOM" id="CLU_038716_0_1_1"/>
<proteinExistence type="inferred from homology"/>
<feature type="signal peptide" evidence="2">
    <location>
        <begin position="1"/>
        <end position="16"/>
    </location>
</feature>
<dbReference type="InterPro" id="IPR050282">
    <property type="entry name" value="Cycloisomerase_2"/>
</dbReference>
<dbReference type="OrthoDB" id="9972196at2759"/>
<protein>
    <recommendedName>
        <fullName evidence="5">6-phosphogluconolactonase</fullName>
    </recommendedName>
</protein>
<accession>E9DF71</accession>
<dbReference type="GO" id="GO:0017057">
    <property type="term" value="F:6-phosphogluconolactonase activity"/>
    <property type="evidence" value="ECO:0007669"/>
    <property type="project" value="TreeGrafter"/>
</dbReference>
<dbReference type="AlphaFoldDB" id="E9DF71"/>
<dbReference type="InterPro" id="IPR011048">
    <property type="entry name" value="Haem_d1_sf"/>
</dbReference>
<dbReference type="InterPro" id="IPR015943">
    <property type="entry name" value="WD40/YVTN_repeat-like_dom_sf"/>
</dbReference>
<dbReference type="VEuPathDB" id="FungiDB:D8B26_000393"/>
<organism evidence="4">
    <name type="scientific">Coccidioides posadasii (strain RMSCC 757 / Silveira)</name>
    <name type="common">Valley fever fungus</name>
    <dbReference type="NCBI Taxonomy" id="443226"/>
    <lineage>
        <taxon>Eukaryota</taxon>
        <taxon>Fungi</taxon>
        <taxon>Dikarya</taxon>
        <taxon>Ascomycota</taxon>
        <taxon>Pezizomycotina</taxon>
        <taxon>Eurotiomycetes</taxon>
        <taxon>Eurotiomycetidae</taxon>
        <taxon>Onygenales</taxon>
        <taxon>Onygenaceae</taxon>
        <taxon>Coccidioides</taxon>
    </lineage>
</organism>
<dbReference type="VEuPathDB" id="FungiDB:D8B26_000392"/>
<comment type="similarity">
    <text evidence="1">Belongs to the cycloisomerase 2 family.</text>
</comment>
<evidence type="ECO:0008006" key="5">
    <source>
        <dbReference type="Google" id="ProtNLM"/>
    </source>
</evidence>
<sequence length="392" mass="42913">MKPAILLPLFLQAVMAQQLAFVGSYGGSIVTVQFNNETGELKQLFTNKDSAPSPSWQEISKAQKFLYTVEETTQKDKNKGAVTSYSIEDDGQLRKVSTSAGMVAPVHLAISPDQNLIVTANYGSASVSAYNTNPSTGEVNWAKSWEFELPEPGAVPERQEAPHPHHVIFEPTGKVVLVTDLGADIIRMFTVGGGQDPITEIDPVKVKPGTGPRHAVFYPATDKPKFYYVVGELSNTLTVFSVEYTDKALKLTEIQTISTLPEDHAKDKGPAAGEIILHPNGKHLYVSNRLDTVFPHANSIASYEIDESSGRLKLLEVFNSGVVNIRHLSIHPSGEWLITEGQDSNNIKSFQLDPNTGKVEKEESSSLLIEKPVCLQWLTTQPAEKQQKKCGS</sequence>
<dbReference type="OMA" id="FVWTATR"/>
<evidence type="ECO:0000256" key="1">
    <source>
        <dbReference type="ARBA" id="ARBA00005564"/>
    </source>
</evidence>